<evidence type="ECO:0000313" key="6">
    <source>
        <dbReference type="EMBL" id="OIJ42328.1"/>
    </source>
</evidence>
<evidence type="ECO:0000259" key="4">
    <source>
        <dbReference type="PROSITE" id="PS50883"/>
    </source>
</evidence>
<reference evidence="6 7" key="1">
    <citation type="submission" date="2014-10" db="EMBL/GenBank/DDBJ databases">
        <authorList>
            <person name="Seo M.-J."/>
            <person name="Seok Y.J."/>
            <person name="Cha I.-T."/>
        </authorList>
    </citation>
    <scope>NUCLEOTIDE SEQUENCE [LARGE SCALE GENOMIC DNA]</scope>
    <source>
        <strain evidence="6 7">NEU</strain>
    </source>
</reference>
<dbReference type="Pfam" id="PF13426">
    <property type="entry name" value="PAS_9"/>
    <property type="match status" value="1"/>
</dbReference>
<evidence type="ECO:0000256" key="1">
    <source>
        <dbReference type="SAM" id="Phobius"/>
    </source>
</evidence>
<dbReference type="InterPro" id="IPR001610">
    <property type="entry name" value="PAC"/>
</dbReference>
<dbReference type="Pfam" id="PF00990">
    <property type="entry name" value="GGDEF"/>
    <property type="match status" value="1"/>
</dbReference>
<evidence type="ECO:0000259" key="5">
    <source>
        <dbReference type="PROSITE" id="PS50887"/>
    </source>
</evidence>
<dbReference type="InterPro" id="IPR035919">
    <property type="entry name" value="EAL_sf"/>
</dbReference>
<protein>
    <submittedName>
        <fullName evidence="6">Diguanylate cyclase domain protein</fullName>
    </submittedName>
</protein>
<dbReference type="Pfam" id="PF20969">
    <property type="entry name" value="MASE11"/>
    <property type="match status" value="1"/>
</dbReference>
<feature type="domain" description="EAL" evidence="4">
    <location>
        <begin position="510"/>
        <end position="762"/>
    </location>
</feature>
<comment type="caution">
    <text evidence="6">The sequence shown here is derived from an EMBL/GenBank/DDBJ whole genome shotgun (WGS) entry which is preliminary data.</text>
</comment>
<dbReference type="InterPro" id="IPR043128">
    <property type="entry name" value="Rev_trsase/Diguanyl_cyclase"/>
</dbReference>
<feature type="domain" description="PAC" evidence="3">
    <location>
        <begin position="277"/>
        <end position="331"/>
    </location>
</feature>
<keyword evidence="1" id="KW-1133">Transmembrane helix</keyword>
<dbReference type="EMBL" id="JRYB01000001">
    <property type="protein sequence ID" value="OIJ42328.1"/>
    <property type="molecule type" value="Genomic_DNA"/>
</dbReference>
<dbReference type="PANTHER" id="PTHR44757:SF2">
    <property type="entry name" value="BIOFILM ARCHITECTURE MAINTENANCE PROTEIN MBAA"/>
    <property type="match status" value="1"/>
</dbReference>
<dbReference type="NCBIfam" id="TIGR00254">
    <property type="entry name" value="GGDEF"/>
    <property type="match status" value="1"/>
</dbReference>
<dbReference type="InterPro" id="IPR048437">
    <property type="entry name" value="MASE11"/>
</dbReference>
<dbReference type="Proteomes" id="UP000180246">
    <property type="component" value="Unassembled WGS sequence"/>
</dbReference>
<dbReference type="SUPFAM" id="SSF55785">
    <property type="entry name" value="PYP-like sensor domain (PAS domain)"/>
    <property type="match status" value="1"/>
</dbReference>
<dbReference type="SUPFAM" id="SSF141868">
    <property type="entry name" value="EAL domain-like"/>
    <property type="match status" value="1"/>
</dbReference>
<organism evidence="6 7">
    <name type="scientific">Massilia timonae</name>
    <dbReference type="NCBI Taxonomy" id="47229"/>
    <lineage>
        <taxon>Bacteria</taxon>
        <taxon>Pseudomonadati</taxon>
        <taxon>Pseudomonadota</taxon>
        <taxon>Betaproteobacteria</taxon>
        <taxon>Burkholderiales</taxon>
        <taxon>Oxalobacteraceae</taxon>
        <taxon>Telluria group</taxon>
        <taxon>Massilia</taxon>
    </lineage>
</organism>
<dbReference type="InterPro" id="IPR000700">
    <property type="entry name" value="PAS-assoc_C"/>
</dbReference>
<dbReference type="InterPro" id="IPR035965">
    <property type="entry name" value="PAS-like_dom_sf"/>
</dbReference>
<keyword evidence="1" id="KW-0472">Membrane</keyword>
<dbReference type="RefSeq" id="WP_071362067.1">
    <property type="nucleotide sequence ID" value="NZ_JRYB01000001.1"/>
</dbReference>
<feature type="transmembrane region" description="Helical" evidence="1">
    <location>
        <begin position="103"/>
        <end position="127"/>
    </location>
</feature>
<dbReference type="SUPFAM" id="SSF55073">
    <property type="entry name" value="Nucleotide cyclase"/>
    <property type="match status" value="1"/>
</dbReference>
<name>A0A1S2NB80_9BURK</name>
<dbReference type="SMART" id="SM00267">
    <property type="entry name" value="GGDEF"/>
    <property type="match status" value="1"/>
</dbReference>
<gene>
    <name evidence="6" type="ORF">LO55_3027</name>
</gene>
<dbReference type="AlphaFoldDB" id="A0A1S2NB80"/>
<accession>A0A1S2NB80</accession>
<feature type="transmembrane region" description="Helical" evidence="1">
    <location>
        <begin position="12"/>
        <end position="36"/>
    </location>
</feature>
<dbReference type="PANTHER" id="PTHR44757">
    <property type="entry name" value="DIGUANYLATE CYCLASE DGCP"/>
    <property type="match status" value="1"/>
</dbReference>
<dbReference type="InterPro" id="IPR029787">
    <property type="entry name" value="Nucleotide_cyclase"/>
</dbReference>
<dbReference type="InterPro" id="IPR000160">
    <property type="entry name" value="GGDEF_dom"/>
</dbReference>
<dbReference type="PROSITE" id="PS50883">
    <property type="entry name" value="EAL"/>
    <property type="match status" value="1"/>
</dbReference>
<dbReference type="NCBIfam" id="TIGR00229">
    <property type="entry name" value="sensory_box"/>
    <property type="match status" value="1"/>
</dbReference>
<dbReference type="CDD" id="cd01948">
    <property type="entry name" value="EAL"/>
    <property type="match status" value="1"/>
</dbReference>
<evidence type="ECO:0000259" key="3">
    <source>
        <dbReference type="PROSITE" id="PS50113"/>
    </source>
</evidence>
<feature type="transmembrane region" description="Helical" evidence="1">
    <location>
        <begin position="42"/>
        <end position="60"/>
    </location>
</feature>
<dbReference type="PROSITE" id="PS50112">
    <property type="entry name" value="PAS"/>
    <property type="match status" value="1"/>
</dbReference>
<evidence type="ECO:0000259" key="2">
    <source>
        <dbReference type="PROSITE" id="PS50112"/>
    </source>
</evidence>
<dbReference type="InterPro" id="IPR052155">
    <property type="entry name" value="Biofilm_reg_signaling"/>
</dbReference>
<evidence type="ECO:0000313" key="7">
    <source>
        <dbReference type="Proteomes" id="UP000180246"/>
    </source>
</evidence>
<keyword evidence="1" id="KW-0812">Transmembrane</keyword>
<dbReference type="Pfam" id="PF00563">
    <property type="entry name" value="EAL"/>
    <property type="match status" value="1"/>
</dbReference>
<dbReference type="SMART" id="SM00086">
    <property type="entry name" value="PAC"/>
    <property type="match status" value="1"/>
</dbReference>
<feature type="domain" description="GGDEF" evidence="5">
    <location>
        <begin position="363"/>
        <end position="501"/>
    </location>
</feature>
<feature type="domain" description="PAS" evidence="2">
    <location>
        <begin position="230"/>
        <end position="276"/>
    </location>
</feature>
<dbReference type="Gene3D" id="3.30.450.20">
    <property type="entry name" value="PAS domain"/>
    <property type="match status" value="1"/>
</dbReference>
<dbReference type="PROSITE" id="PS50887">
    <property type="entry name" value="GGDEF"/>
    <property type="match status" value="1"/>
</dbReference>
<dbReference type="CDD" id="cd00130">
    <property type="entry name" value="PAS"/>
    <property type="match status" value="1"/>
</dbReference>
<sequence>MLAHDDVAQWRARVFTSLMSVVLVLALIAAVPSAALAVYRDIPAVALMDTAALAWILAIWRMDHLAYRTRVLNFLAMLYIVGVGSMLAAGAIGLFYLLAAPALAAVLLGTRPAIAALALSAATLMVLGLTGQTDIPVGHYAHDSLPSVLILTLNFTCVGGLITLSCGTLLKGLAGSLNDVRTSAASLEEGQSLLRAMNGELRLTSAALAGLNEMVLIVKVDERPGAIQPVIFANRAFERRSGYRADEIVGRSMRMLHGPDTDPAVVARIVEAMGKREPVSAELVNYSKTGEPCWVEIEMVPFAGEGGPITHLVVVGRDITERRRSADAIEQLAFFDVLTGLPNRRLLMERLHAMVEGAHAGRGLGAVLYIDLDNFKSVNDARGHATGDALLKHVAAHLVDAVREGDTVARLGGDEFVILAANLGSDGASATAAAQDLAQKVGKALRRPAMIDNQVYHSSGSIGVALPLRQGQTMHDLLREADTAMYHAKAAGRNGVALFETTMLAAAENMLTLERDLADALARNELALHLQLQVDPAGAPVGAEVLLRWRRADGVLVPPDVFIPVAEETGLIVPLGAWVLRHACLAWRELERAGHALPLSINVSPRQFRQPDFVAMVRAVVQETDVPPRQLIFEVTEGLLVDDIDDTVSRMQELAHMGIRFSIDDFGTGYSNLAYLRKMPLYELKIDKGFIRDMPDDSNGTALVQSILAMAGQLGLRVVAEGIETSAQARFLAEHGQPCMQGYLFCRPMPLQDLIERLASAEVGAADSLA</sequence>
<dbReference type="InterPro" id="IPR000014">
    <property type="entry name" value="PAS"/>
</dbReference>
<dbReference type="InterPro" id="IPR001633">
    <property type="entry name" value="EAL_dom"/>
</dbReference>
<feature type="transmembrane region" description="Helical" evidence="1">
    <location>
        <begin position="72"/>
        <end position="97"/>
    </location>
</feature>
<dbReference type="PROSITE" id="PS50113">
    <property type="entry name" value="PAC"/>
    <property type="match status" value="1"/>
</dbReference>
<dbReference type="CDD" id="cd01949">
    <property type="entry name" value="GGDEF"/>
    <property type="match status" value="1"/>
</dbReference>
<dbReference type="Gene3D" id="3.20.20.450">
    <property type="entry name" value="EAL domain"/>
    <property type="match status" value="1"/>
</dbReference>
<dbReference type="SMART" id="SM00052">
    <property type="entry name" value="EAL"/>
    <property type="match status" value="1"/>
</dbReference>
<proteinExistence type="predicted"/>
<feature type="transmembrane region" description="Helical" evidence="1">
    <location>
        <begin position="148"/>
        <end position="170"/>
    </location>
</feature>
<dbReference type="Gene3D" id="3.30.70.270">
    <property type="match status" value="1"/>
</dbReference>